<sequence length="113" mass="12710">MFALSQAQRMEADVEVVEGQTGSQPAEDAFVPIDGRRCAPGTATIIRRSRLRVGECSLARRRERDKHIAAEAERHRSRRCHGELGRRATFSPWYSHHRKKDRCTQGGGKPAAD</sequence>
<gene>
    <name evidence="1" type="ORF">EGYM00163_LOCUS43976</name>
</gene>
<proteinExistence type="predicted"/>
<dbReference type="AlphaFoldDB" id="A0A7S4LJ54"/>
<protein>
    <submittedName>
        <fullName evidence="1">Uncharacterized protein</fullName>
    </submittedName>
</protein>
<name>A0A7S4LJ54_9EUGL</name>
<accession>A0A7S4LJ54</accession>
<reference evidence="1" key="1">
    <citation type="submission" date="2021-01" db="EMBL/GenBank/DDBJ databases">
        <authorList>
            <person name="Corre E."/>
            <person name="Pelletier E."/>
            <person name="Niang G."/>
            <person name="Scheremetjew M."/>
            <person name="Finn R."/>
            <person name="Kale V."/>
            <person name="Holt S."/>
            <person name="Cochrane G."/>
            <person name="Meng A."/>
            <person name="Brown T."/>
            <person name="Cohen L."/>
        </authorList>
    </citation>
    <scope>NUCLEOTIDE SEQUENCE</scope>
    <source>
        <strain evidence="1">CCMP1594</strain>
    </source>
</reference>
<evidence type="ECO:0000313" key="1">
    <source>
        <dbReference type="EMBL" id="CAE0832691.1"/>
    </source>
</evidence>
<organism evidence="1">
    <name type="scientific">Eutreptiella gymnastica</name>
    <dbReference type="NCBI Taxonomy" id="73025"/>
    <lineage>
        <taxon>Eukaryota</taxon>
        <taxon>Discoba</taxon>
        <taxon>Euglenozoa</taxon>
        <taxon>Euglenida</taxon>
        <taxon>Spirocuta</taxon>
        <taxon>Euglenophyceae</taxon>
        <taxon>Eutreptiales</taxon>
        <taxon>Eutreptiaceae</taxon>
        <taxon>Eutreptiella</taxon>
    </lineage>
</organism>
<dbReference type="EMBL" id="HBJA01127638">
    <property type="protein sequence ID" value="CAE0832691.1"/>
    <property type="molecule type" value="Transcribed_RNA"/>
</dbReference>